<proteinExistence type="inferred from homology"/>
<keyword evidence="3" id="KW-0808">Transferase</keyword>
<evidence type="ECO:0000313" key="4">
    <source>
        <dbReference type="Proteomes" id="UP000319383"/>
    </source>
</evidence>
<dbReference type="Proteomes" id="UP000319383">
    <property type="component" value="Chromosome"/>
</dbReference>
<protein>
    <submittedName>
        <fullName evidence="3">UDP-glucose:undecaprenyl-phosphate glucose-1-phosphate transferase</fullName>
        <ecNumber evidence="3">2.7.8.31</ecNumber>
    </submittedName>
</protein>
<organism evidence="3 4">
    <name type="scientific">Symmachiella dynata</name>
    <dbReference type="NCBI Taxonomy" id="2527995"/>
    <lineage>
        <taxon>Bacteria</taxon>
        <taxon>Pseudomonadati</taxon>
        <taxon>Planctomycetota</taxon>
        <taxon>Planctomycetia</taxon>
        <taxon>Planctomycetales</taxon>
        <taxon>Planctomycetaceae</taxon>
        <taxon>Symmachiella</taxon>
    </lineage>
</organism>
<accession>A0A517ZHJ4</accession>
<evidence type="ECO:0000313" key="3">
    <source>
        <dbReference type="EMBL" id="QDU41941.1"/>
    </source>
</evidence>
<evidence type="ECO:0000256" key="1">
    <source>
        <dbReference type="ARBA" id="ARBA00006464"/>
    </source>
</evidence>
<dbReference type="KEGG" id="sdyn:Mal52_03960"/>
<dbReference type="Pfam" id="PF02397">
    <property type="entry name" value="Bac_transf"/>
    <property type="match status" value="1"/>
</dbReference>
<evidence type="ECO:0000259" key="2">
    <source>
        <dbReference type="Pfam" id="PF02397"/>
    </source>
</evidence>
<name>A0A517ZHJ4_9PLAN</name>
<sequence>MMKRMFDLLVSFCGLLLLWPVLLVSAVLVKLTSPGPALYRQQRMGLNFQPFDILKFRTMVVDAHKLGGQITAGRDPRITSVGHFLRKTKIDELPQLINVFKGEMSFVGPRPEVPRYVEMFRDDYAELLKVRPGITDIASLKYRHESELLGESDNPETTYTQVILPDKIALAKEYIRRSSILFDLQLIFKTVLRMAE</sequence>
<dbReference type="InterPro" id="IPR003362">
    <property type="entry name" value="Bact_transf"/>
</dbReference>
<dbReference type="EMBL" id="CP036276">
    <property type="protein sequence ID" value="QDU41941.1"/>
    <property type="molecule type" value="Genomic_DNA"/>
</dbReference>
<dbReference type="PANTHER" id="PTHR30576">
    <property type="entry name" value="COLANIC BIOSYNTHESIS UDP-GLUCOSE LIPID CARRIER TRANSFERASE"/>
    <property type="match status" value="1"/>
</dbReference>
<dbReference type="OrthoDB" id="9766874at2"/>
<dbReference type="GO" id="GO:0089702">
    <property type="term" value="F:undecaprenyl-phosphate glucose phosphotransferase activity"/>
    <property type="evidence" value="ECO:0007669"/>
    <property type="project" value="UniProtKB-EC"/>
</dbReference>
<keyword evidence="4" id="KW-1185">Reference proteome</keyword>
<dbReference type="PANTHER" id="PTHR30576:SF20">
    <property type="entry name" value="QUINOVOSAMINEPHOSPHOTRANSFERAE-RELATED"/>
    <property type="match status" value="1"/>
</dbReference>
<gene>
    <name evidence="3" type="primary">wcaJ</name>
    <name evidence="3" type="ORF">Mal52_03960</name>
</gene>
<dbReference type="AlphaFoldDB" id="A0A517ZHJ4"/>
<dbReference type="EC" id="2.7.8.31" evidence="3"/>
<reference evidence="3 4" key="1">
    <citation type="submission" date="2019-02" db="EMBL/GenBank/DDBJ databases">
        <title>Deep-cultivation of Planctomycetes and their phenomic and genomic characterization uncovers novel biology.</title>
        <authorList>
            <person name="Wiegand S."/>
            <person name="Jogler M."/>
            <person name="Boedeker C."/>
            <person name="Pinto D."/>
            <person name="Vollmers J."/>
            <person name="Rivas-Marin E."/>
            <person name="Kohn T."/>
            <person name="Peeters S.H."/>
            <person name="Heuer A."/>
            <person name="Rast P."/>
            <person name="Oberbeckmann S."/>
            <person name="Bunk B."/>
            <person name="Jeske O."/>
            <person name="Meyerdierks A."/>
            <person name="Storesund J.E."/>
            <person name="Kallscheuer N."/>
            <person name="Luecker S."/>
            <person name="Lage O.M."/>
            <person name="Pohl T."/>
            <person name="Merkel B.J."/>
            <person name="Hornburger P."/>
            <person name="Mueller R.-W."/>
            <person name="Bruemmer F."/>
            <person name="Labrenz M."/>
            <person name="Spormann A.M."/>
            <person name="Op den Camp H."/>
            <person name="Overmann J."/>
            <person name="Amann R."/>
            <person name="Jetten M.S.M."/>
            <person name="Mascher T."/>
            <person name="Medema M.H."/>
            <person name="Devos D.P."/>
            <person name="Kaster A.-K."/>
            <person name="Ovreas L."/>
            <person name="Rohde M."/>
            <person name="Galperin M.Y."/>
            <person name="Jogler C."/>
        </authorList>
    </citation>
    <scope>NUCLEOTIDE SEQUENCE [LARGE SCALE GENOMIC DNA]</scope>
    <source>
        <strain evidence="3 4">Mal52</strain>
    </source>
</reference>
<dbReference type="RefSeq" id="WP_145373961.1">
    <property type="nucleotide sequence ID" value="NZ_CAXBED010000128.1"/>
</dbReference>
<comment type="similarity">
    <text evidence="1">Belongs to the bacterial sugar transferase family.</text>
</comment>
<feature type="domain" description="Bacterial sugar transferase" evidence="2">
    <location>
        <begin position="3"/>
        <end position="194"/>
    </location>
</feature>